<evidence type="ECO:0000313" key="1">
    <source>
        <dbReference type="EMBL" id="QRD03281.1"/>
    </source>
</evidence>
<dbReference type="Proteomes" id="UP000663193">
    <property type="component" value="Chromosome 15"/>
</dbReference>
<proteinExistence type="predicted"/>
<name>A0A7U2FI53_PHANO</name>
<organism evidence="1 2">
    <name type="scientific">Phaeosphaeria nodorum (strain SN15 / ATCC MYA-4574 / FGSC 10173)</name>
    <name type="common">Glume blotch fungus</name>
    <name type="synonym">Parastagonospora nodorum</name>
    <dbReference type="NCBI Taxonomy" id="321614"/>
    <lineage>
        <taxon>Eukaryota</taxon>
        <taxon>Fungi</taxon>
        <taxon>Dikarya</taxon>
        <taxon>Ascomycota</taxon>
        <taxon>Pezizomycotina</taxon>
        <taxon>Dothideomycetes</taxon>
        <taxon>Pleosporomycetidae</taxon>
        <taxon>Pleosporales</taxon>
        <taxon>Pleosporineae</taxon>
        <taxon>Phaeosphaeriaceae</taxon>
        <taxon>Parastagonospora</taxon>
    </lineage>
</organism>
<protein>
    <submittedName>
        <fullName evidence="1">Uncharacterized protein</fullName>
    </submittedName>
</protein>
<dbReference type="VEuPathDB" id="FungiDB:JI435_100590"/>
<sequence length="120" mass="13535">MSVKPPQTLESRISDLLTAYRAHNHGQTYDKNFAKLTQNIAYLIREREANASPDNVSIVSATRIDTKRGLAPRDMLAVLYRGREKTHKIAVVLKHGDDDWIGLLTDVVDVKVKMALESMM</sequence>
<accession>A0A7U2FI53</accession>
<keyword evidence="2" id="KW-1185">Reference proteome</keyword>
<gene>
    <name evidence="1" type="ORF">JI435_100590</name>
</gene>
<dbReference type="EMBL" id="CP069037">
    <property type="protein sequence ID" value="QRD03281.1"/>
    <property type="molecule type" value="Genomic_DNA"/>
</dbReference>
<reference evidence="2" key="1">
    <citation type="journal article" date="2021" name="BMC Genomics">
        <title>Chromosome-level genome assembly and manually-curated proteome of model necrotroph Parastagonospora nodorum Sn15 reveals a genome-wide trove of candidate effector homologs, and redundancy of virulence-related functions within an accessory chromosome.</title>
        <authorList>
            <person name="Bertazzoni S."/>
            <person name="Jones D.A.B."/>
            <person name="Phan H.T."/>
            <person name="Tan K.-C."/>
            <person name="Hane J.K."/>
        </authorList>
    </citation>
    <scope>NUCLEOTIDE SEQUENCE [LARGE SCALE GENOMIC DNA]</scope>
    <source>
        <strain evidence="2">SN15 / ATCC MYA-4574 / FGSC 10173)</strain>
    </source>
</reference>
<dbReference type="RefSeq" id="XP_001800342.1">
    <property type="nucleotide sequence ID" value="XM_001800290.1"/>
</dbReference>
<dbReference type="KEGG" id="pno:SNOG_10059"/>
<dbReference type="AlphaFoldDB" id="A0A7U2FI53"/>
<evidence type="ECO:0000313" key="2">
    <source>
        <dbReference type="Proteomes" id="UP000663193"/>
    </source>
</evidence>